<reference evidence="2 3" key="1">
    <citation type="submission" date="2018-07" db="EMBL/GenBank/DDBJ databases">
        <title>Microbacterium endoborsara sp. nov., a novel actinobacterium isolated from Borszczowia aralocaspica.</title>
        <authorList>
            <person name="An D."/>
        </authorList>
    </citation>
    <scope>NUCLEOTIDE SEQUENCE [LARGE SCALE GENOMIC DNA]</scope>
    <source>
        <strain evidence="2 3">C1.15228</strain>
    </source>
</reference>
<dbReference type="OrthoDB" id="128043at2"/>
<dbReference type="Proteomes" id="UP000253508">
    <property type="component" value="Unassembled WGS sequence"/>
</dbReference>
<feature type="transmembrane region" description="Helical" evidence="1">
    <location>
        <begin position="7"/>
        <end position="29"/>
    </location>
</feature>
<protein>
    <submittedName>
        <fullName evidence="2">Uncharacterized protein</fullName>
    </submittedName>
</protein>
<evidence type="ECO:0000313" key="2">
    <source>
        <dbReference type="EMBL" id="RCK59853.1"/>
    </source>
</evidence>
<name>A0A367Y1V8_9MICO</name>
<proteinExistence type="predicted"/>
<accession>A0A367Y1V8</accession>
<dbReference type="EMBL" id="QORO01000002">
    <property type="protein sequence ID" value="RCK59853.1"/>
    <property type="molecule type" value="Genomic_DNA"/>
</dbReference>
<dbReference type="AlphaFoldDB" id="A0A367Y1V8"/>
<organism evidence="2 3">
    <name type="scientific">Microbacterium sorbitolivorans</name>
    <dbReference type="NCBI Taxonomy" id="1867410"/>
    <lineage>
        <taxon>Bacteria</taxon>
        <taxon>Bacillati</taxon>
        <taxon>Actinomycetota</taxon>
        <taxon>Actinomycetes</taxon>
        <taxon>Micrococcales</taxon>
        <taxon>Microbacteriaceae</taxon>
        <taxon>Microbacterium</taxon>
    </lineage>
</organism>
<keyword evidence="1" id="KW-1133">Transmembrane helix</keyword>
<gene>
    <name evidence="2" type="ORF">DTO57_06740</name>
</gene>
<keyword evidence="1" id="KW-0472">Membrane</keyword>
<comment type="caution">
    <text evidence="2">The sequence shown here is derived from an EMBL/GenBank/DDBJ whole genome shotgun (WGS) entry which is preliminary data.</text>
</comment>
<keyword evidence="1" id="KW-0812">Transmembrane</keyword>
<dbReference type="RefSeq" id="WP_114117465.1">
    <property type="nucleotide sequence ID" value="NZ_BMHU01000003.1"/>
</dbReference>
<keyword evidence="3" id="KW-1185">Reference proteome</keyword>
<sequence>MNAAGRLGLYGVGVVVAFGAAFGIGAAVVPESAVADWTEAAASGHEDMDMAPELELDPTSTSEVDGFTVALDGELIAGESSEFAASFARGGDPVTDLESNLGTAGRLVALRDGNVVDVRAEGDTAGPDITFAAEAPTAGRYLLYLDFQVDGQVHTASFVVDAGYGH</sequence>
<evidence type="ECO:0000313" key="3">
    <source>
        <dbReference type="Proteomes" id="UP000253508"/>
    </source>
</evidence>
<evidence type="ECO:0000256" key="1">
    <source>
        <dbReference type="SAM" id="Phobius"/>
    </source>
</evidence>